<keyword evidence="6" id="KW-0119">Carbohydrate metabolism</keyword>
<name>A0A3A1QQ26_9BACI</name>
<dbReference type="EC" id="2.7.1.217" evidence="10"/>
<dbReference type="RefSeq" id="WP_119548980.1">
    <property type="nucleotide sequence ID" value="NZ_QXIR01000035.1"/>
</dbReference>
<dbReference type="AlphaFoldDB" id="A0A3A1QQ26"/>
<comment type="caution">
    <text evidence="15">The sequence shown here is derived from an EMBL/GenBank/DDBJ whole genome shotgun (WGS) entry which is preliminary data.</text>
</comment>
<sequence>MGQIVLGIVADDFSGASDAASFLVQQGIKTVLFNGVPQEPLQDTEEKIAVVVALKTRTEETNTAVKESLKAFGWLKDNGAEQLYSKYCSTFDSRKEGNIGPIIDSVLEKYNIKYTVIAPALPVNGRVVKEGRLIVNGVPLDETHMKHHPLTPMWDSDLAELMRPQGKYESLKLTHEILELSKEEILKMVEEFGADKEHFYVIPDYAEEKHALKIVDLFGDLDLLTGGSGLMTYLGQKYRKENAASEISDSSTSGKAIVLAGSCSAATLQQIEEFQNSGGKSIKIDPVDLVEGKQTKEEIWEQIESMDEDAVLVYSSDKPENVRKAQQAGRDKVSGMLESTTAFIAKNAEKSGVNRIIVAGGETSGAVTQVLGYDSYLVGESIAPGVPVMVPLENKNLRLVLKSGNFGQKDFFLRSIDITKGDVNG</sequence>
<dbReference type="InterPro" id="IPR010737">
    <property type="entry name" value="4-carb_acid_sugar_kinase_N"/>
</dbReference>
<feature type="domain" description="Four-carbon acid sugar kinase N-terminal" evidence="13">
    <location>
        <begin position="6"/>
        <end position="234"/>
    </location>
</feature>
<keyword evidence="4 15" id="KW-0418">Kinase</keyword>
<accession>A0A3A1QQ26</accession>
<comment type="catalytic activity">
    <reaction evidence="8">
        <text>3-dehydro-D-erythronate + ATP = 3-dehydro-4-O-phospho-D-erythronate + ADP + H(+)</text>
        <dbReference type="Rhea" id="RHEA:52556"/>
        <dbReference type="ChEBI" id="CHEBI:15378"/>
        <dbReference type="ChEBI" id="CHEBI:30616"/>
        <dbReference type="ChEBI" id="CHEBI:57958"/>
        <dbReference type="ChEBI" id="CHEBI:136593"/>
        <dbReference type="ChEBI" id="CHEBI:456216"/>
        <dbReference type="EC" id="2.7.1.217"/>
    </reaction>
</comment>
<evidence type="ECO:0000256" key="12">
    <source>
        <dbReference type="ARBA" id="ARBA00041377"/>
    </source>
</evidence>
<dbReference type="NCBIfam" id="NF043035">
    <property type="entry name" value="OxoTetrKin"/>
    <property type="match status" value="1"/>
</dbReference>
<evidence type="ECO:0000256" key="5">
    <source>
        <dbReference type="ARBA" id="ARBA00022840"/>
    </source>
</evidence>
<organism evidence="15 16">
    <name type="scientific">Bacillus salacetis</name>
    <dbReference type="NCBI Taxonomy" id="2315464"/>
    <lineage>
        <taxon>Bacteria</taxon>
        <taxon>Bacillati</taxon>
        <taxon>Bacillota</taxon>
        <taxon>Bacilli</taxon>
        <taxon>Bacillales</taxon>
        <taxon>Bacillaceae</taxon>
        <taxon>Bacillus</taxon>
    </lineage>
</organism>
<dbReference type="Pfam" id="PF07005">
    <property type="entry name" value="SBD_N"/>
    <property type="match status" value="1"/>
</dbReference>
<evidence type="ECO:0000256" key="9">
    <source>
        <dbReference type="ARBA" id="ARBA00037335"/>
    </source>
</evidence>
<evidence type="ECO:0000256" key="2">
    <source>
        <dbReference type="ARBA" id="ARBA00022679"/>
    </source>
</evidence>
<dbReference type="OrthoDB" id="9778478at2"/>
<evidence type="ECO:0000256" key="6">
    <source>
        <dbReference type="ARBA" id="ARBA00023277"/>
    </source>
</evidence>
<dbReference type="EMBL" id="QXIR01000035">
    <property type="protein sequence ID" value="RIW29185.1"/>
    <property type="molecule type" value="Genomic_DNA"/>
</dbReference>
<evidence type="ECO:0000256" key="1">
    <source>
        <dbReference type="ARBA" id="ARBA00005715"/>
    </source>
</evidence>
<protein>
    <recommendedName>
        <fullName evidence="11">3-oxo-tetronate kinase</fullName>
        <ecNumber evidence="10">2.7.1.217</ecNumber>
    </recommendedName>
    <alternativeName>
        <fullName evidence="12">3-dehydrotetronate 4-kinase</fullName>
    </alternativeName>
</protein>
<proteinExistence type="inferred from homology"/>
<evidence type="ECO:0000259" key="14">
    <source>
        <dbReference type="Pfam" id="PF17042"/>
    </source>
</evidence>
<evidence type="ECO:0000313" key="15">
    <source>
        <dbReference type="EMBL" id="RIW29185.1"/>
    </source>
</evidence>
<dbReference type="GO" id="GO:0016301">
    <property type="term" value="F:kinase activity"/>
    <property type="evidence" value="ECO:0007669"/>
    <property type="project" value="UniProtKB-KW"/>
</dbReference>
<dbReference type="SUPFAM" id="SSF142764">
    <property type="entry name" value="YgbK-like"/>
    <property type="match status" value="1"/>
</dbReference>
<evidence type="ECO:0000256" key="3">
    <source>
        <dbReference type="ARBA" id="ARBA00022741"/>
    </source>
</evidence>
<dbReference type="Gene3D" id="3.40.50.10840">
    <property type="entry name" value="Putative sugar-binding, N-terminal domain"/>
    <property type="match status" value="1"/>
</dbReference>
<gene>
    <name evidence="15" type="ORF">D3H55_19515</name>
</gene>
<dbReference type="GO" id="GO:0005524">
    <property type="term" value="F:ATP binding"/>
    <property type="evidence" value="ECO:0007669"/>
    <property type="project" value="UniProtKB-KW"/>
</dbReference>
<comment type="similarity">
    <text evidence="1">Belongs to the four-carbon acid sugar kinase family.</text>
</comment>
<reference evidence="15 16" key="1">
    <citation type="submission" date="2018-09" db="EMBL/GenBank/DDBJ databases">
        <title>Bacillus saliacetes sp. nov., isolated from Thai shrimp paste (Ka-pi).</title>
        <authorList>
            <person name="Daroonpunt R."/>
            <person name="Tanasupawat S."/>
            <person name="Yiamsombut S."/>
        </authorList>
    </citation>
    <scope>NUCLEOTIDE SEQUENCE [LARGE SCALE GENOMIC DNA]</scope>
    <source>
        <strain evidence="15 16">SKP7-4</strain>
    </source>
</reference>
<keyword evidence="16" id="KW-1185">Reference proteome</keyword>
<dbReference type="Proteomes" id="UP000265801">
    <property type="component" value="Unassembled WGS sequence"/>
</dbReference>
<evidence type="ECO:0000256" key="11">
    <source>
        <dbReference type="ARBA" id="ARBA00039461"/>
    </source>
</evidence>
<evidence type="ECO:0000313" key="16">
    <source>
        <dbReference type="Proteomes" id="UP000265801"/>
    </source>
</evidence>
<comment type="function">
    <text evidence="9">Catalyzes the ATP-dependent phosphorylation of 3-oxo-tetronate to 3-oxo-tetronate 4-phosphate.</text>
</comment>
<dbReference type="InterPro" id="IPR031475">
    <property type="entry name" value="NBD_C"/>
</dbReference>
<evidence type="ECO:0000256" key="8">
    <source>
        <dbReference type="ARBA" id="ARBA00036346"/>
    </source>
</evidence>
<dbReference type="Pfam" id="PF17042">
    <property type="entry name" value="NBD_C"/>
    <property type="match status" value="1"/>
</dbReference>
<evidence type="ECO:0000256" key="4">
    <source>
        <dbReference type="ARBA" id="ARBA00022777"/>
    </source>
</evidence>
<dbReference type="InterPro" id="IPR050007">
    <property type="entry name" value="OtnK"/>
</dbReference>
<keyword evidence="5" id="KW-0067">ATP-binding</keyword>
<comment type="catalytic activity">
    <reaction evidence="7">
        <text>3-dehydro-L-erythronate + ATP = 3-dehydro-4-O-phospho-L-erythronate + ADP + H(+)</text>
        <dbReference type="Rhea" id="RHEA:52552"/>
        <dbReference type="ChEBI" id="CHEBI:15378"/>
        <dbReference type="ChEBI" id="CHEBI:30616"/>
        <dbReference type="ChEBI" id="CHEBI:136592"/>
        <dbReference type="ChEBI" id="CHEBI:136670"/>
        <dbReference type="ChEBI" id="CHEBI:456216"/>
        <dbReference type="EC" id="2.7.1.217"/>
    </reaction>
</comment>
<keyword evidence="2" id="KW-0808">Transferase</keyword>
<evidence type="ECO:0000259" key="13">
    <source>
        <dbReference type="Pfam" id="PF07005"/>
    </source>
</evidence>
<evidence type="ECO:0000256" key="10">
    <source>
        <dbReference type="ARBA" id="ARBA00039095"/>
    </source>
</evidence>
<dbReference type="InterPro" id="IPR037051">
    <property type="entry name" value="4-carb_acid_sugar_kinase_N_sf"/>
</dbReference>
<dbReference type="Gene3D" id="3.40.980.20">
    <property type="entry name" value="Four-carbon acid sugar kinase, nucleotide binding domain"/>
    <property type="match status" value="1"/>
</dbReference>
<keyword evidence="3" id="KW-0547">Nucleotide-binding</keyword>
<feature type="domain" description="Four-carbon acid sugar kinase nucleotide binding" evidence="14">
    <location>
        <begin position="258"/>
        <end position="412"/>
    </location>
</feature>
<dbReference type="InterPro" id="IPR042213">
    <property type="entry name" value="NBD_C_sf"/>
</dbReference>
<evidence type="ECO:0000256" key="7">
    <source>
        <dbReference type="ARBA" id="ARBA00035898"/>
    </source>
</evidence>